<protein>
    <recommendedName>
        <fullName evidence="3">Nephrocystin 3-like N-terminal domain-containing protein</fullName>
    </recommendedName>
</protein>
<feature type="region of interest" description="Disordered" evidence="2">
    <location>
        <begin position="1158"/>
        <end position="1181"/>
    </location>
</feature>
<dbReference type="PANTHER" id="PTHR10039:SF14">
    <property type="entry name" value="NACHT DOMAIN-CONTAINING PROTEIN"/>
    <property type="match status" value="1"/>
</dbReference>
<evidence type="ECO:0000313" key="4">
    <source>
        <dbReference type="EMBL" id="KAL2869064.1"/>
    </source>
</evidence>
<accession>A0ABR4LX31</accession>
<dbReference type="Gene3D" id="1.25.40.10">
    <property type="entry name" value="Tetratricopeptide repeat domain"/>
    <property type="match status" value="1"/>
</dbReference>
<sequence length="1259" mass="142073">MLKESLSRLSQVKTSLTLIITHHHDRVAEEQLEISSSDLRLKLRVLLRPSSDSFIPKRLDNTCEWIWSHSAFNTWLTKSTTGSVDYTSRMFCLYVPKGCGKSVLVKSVAEKLRDQGELAGAFLLLNYLSDSKVRLLMKLLVTDSNINERNVLEAVQGALGAVPSDVYCVIDGVDESTNDWNIRGRGCYPTVIDLVQGHPKLHLLVAGREPSMRTFQKDSRLKLELDDALTITTPETKQLVQTSLEQKSQVILEEIRHTLDQVPHDLDREYHRLLLQLMARTGGSPARPSPSMKRARLFLSSILASPEPLMADELRYAYTTHVNNGGPIEDDLVSIDGIIDACGDFIRVTDGRYHLTHTSVADFLTRPLSEWSVEDSDILYFRIDRDKAQQTICSVCVGYIKLVELGYPLTDGGASTLPSRYPFFSYATRLVPYYLARVLDSGDSSWGSSTVYRFAKTPQACALLEYALATQQSNIPDNDVDLLYYWSELLYLSFEWRASELMEAYGMELQRRQQKFGAQDKRYLSWQALSALLLLYFPNWNTETLPITTGSRLNTSDRYNSALAVKLTEESPLPTALSHYVTGAPGLGLQKVSQNLFAVSKLFQGFANATTDLITLSTDSLPVPLILLMEIRACARDDFVSAERLASIAVRKTRNKGNYWECISLSRLGYTMYQGSKEREKDDESIKILRECIDMANRAAPRPHFLATKSFAYSVLVSLLIRRGLHDEAAEALGGLYALVGKDRAKSGARIFDSYCRTDHGIAWRMERMRMVADEYDASGNYTEAIAVMEQVMAIYEKSGLKTGSEIRQSFLAQVRVLYQGLQFQPCIDSGRRFLEFLEKSVGGKDQREDDVHWRRKAQLMLASSFAIIEKMDDARALYRQAADGLRQVEMNERHEKNVRDLPWLATDLALAGEYERSAFVSRKILESRKVSYDEKDKEAGGLCKLQSLVGKLQQIGFLDSHYTDLLHCLSLLKAVDQEGQSTELGPVVWWREKVLQIADNAVPSFCKKMVIPCLKIIDTLLCLDDLDFASAWYRYLVQSCFEIGCRAAAELVAADGASRYFADPDSPLWRGLVLQASASLYSGRLLQRKLLMRAAWENSRCNCPEDWETVLFFAEEHIGDAEHLASDNDGQNETTRQLFLRQACAYFVKATERSKALSTPEDNVRTAARDEDDGSAADRKEREELLGDLKERLDKIGAGSLLDEATAESKPSTPRNHQLRRVKSFAGFGRSQSRPTCWRDFNQSRSLESVRGLREPEE</sequence>
<feature type="domain" description="Nephrocystin 3-like N-terminal" evidence="3">
    <location>
        <begin position="61"/>
        <end position="127"/>
    </location>
</feature>
<keyword evidence="1" id="KW-0677">Repeat</keyword>
<dbReference type="GeneID" id="98147669"/>
<keyword evidence="5" id="KW-1185">Reference proteome</keyword>
<evidence type="ECO:0000313" key="5">
    <source>
        <dbReference type="Proteomes" id="UP001610432"/>
    </source>
</evidence>
<evidence type="ECO:0000256" key="1">
    <source>
        <dbReference type="ARBA" id="ARBA00022737"/>
    </source>
</evidence>
<dbReference type="InterPro" id="IPR011990">
    <property type="entry name" value="TPR-like_helical_dom_sf"/>
</dbReference>
<name>A0ABR4LX31_9EURO</name>
<dbReference type="Proteomes" id="UP001610432">
    <property type="component" value="Unassembled WGS sequence"/>
</dbReference>
<organism evidence="4 5">
    <name type="scientific">Aspergillus lucknowensis</name>
    <dbReference type="NCBI Taxonomy" id="176173"/>
    <lineage>
        <taxon>Eukaryota</taxon>
        <taxon>Fungi</taxon>
        <taxon>Dikarya</taxon>
        <taxon>Ascomycota</taxon>
        <taxon>Pezizomycotina</taxon>
        <taxon>Eurotiomycetes</taxon>
        <taxon>Eurotiomycetidae</taxon>
        <taxon>Eurotiales</taxon>
        <taxon>Aspergillaceae</taxon>
        <taxon>Aspergillus</taxon>
        <taxon>Aspergillus subgen. Nidulantes</taxon>
    </lineage>
</organism>
<comment type="caution">
    <text evidence="4">The sequence shown here is derived from an EMBL/GenBank/DDBJ whole genome shotgun (WGS) entry which is preliminary data.</text>
</comment>
<gene>
    <name evidence="4" type="ORF">BJX67DRAFT_379543</name>
</gene>
<evidence type="ECO:0000259" key="3">
    <source>
        <dbReference type="Pfam" id="PF24883"/>
    </source>
</evidence>
<dbReference type="InterPro" id="IPR056884">
    <property type="entry name" value="NPHP3-like_N"/>
</dbReference>
<dbReference type="RefSeq" id="XP_070888043.1">
    <property type="nucleotide sequence ID" value="XM_071032597.1"/>
</dbReference>
<reference evidence="4 5" key="1">
    <citation type="submission" date="2024-07" db="EMBL/GenBank/DDBJ databases">
        <title>Section-level genome sequencing and comparative genomics of Aspergillus sections Usti and Cavernicolus.</title>
        <authorList>
            <consortium name="Lawrence Berkeley National Laboratory"/>
            <person name="Nybo J.L."/>
            <person name="Vesth T.C."/>
            <person name="Theobald S."/>
            <person name="Frisvad J.C."/>
            <person name="Larsen T.O."/>
            <person name="Kjaerboelling I."/>
            <person name="Rothschild-Mancinelli K."/>
            <person name="Lyhne E.K."/>
            <person name="Kogle M.E."/>
            <person name="Barry K."/>
            <person name="Clum A."/>
            <person name="Na H."/>
            <person name="Ledsgaard L."/>
            <person name="Lin J."/>
            <person name="Lipzen A."/>
            <person name="Kuo A."/>
            <person name="Riley R."/>
            <person name="Mondo S."/>
            <person name="Labutti K."/>
            <person name="Haridas S."/>
            <person name="Pangalinan J."/>
            <person name="Salamov A.A."/>
            <person name="Simmons B.A."/>
            <person name="Magnuson J.K."/>
            <person name="Chen J."/>
            <person name="Drula E."/>
            <person name="Henrissat B."/>
            <person name="Wiebenga A."/>
            <person name="Lubbers R.J."/>
            <person name="Gomes A.C."/>
            <person name="Macurrencykelacurrency M.R."/>
            <person name="Stajich J."/>
            <person name="Grigoriev I.V."/>
            <person name="Mortensen U.H."/>
            <person name="De Vries R.P."/>
            <person name="Baker S.E."/>
            <person name="Andersen M.R."/>
        </authorList>
    </citation>
    <scope>NUCLEOTIDE SEQUENCE [LARGE SCALE GENOMIC DNA]</scope>
    <source>
        <strain evidence="4 5">CBS 449.75</strain>
    </source>
</reference>
<dbReference type="SUPFAM" id="SSF48452">
    <property type="entry name" value="TPR-like"/>
    <property type="match status" value="1"/>
</dbReference>
<dbReference type="Pfam" id="PF24883">
    <property type="entry name" value="NPHP3_N"/>
    <property type="match status" value="1"/>
</dbReference>
<feature type="region of interest" description="Disordered" evidence="2">
    <location>
        <begin position="1204"/>
        <end position="1234"/>
    </location>
</feature>
<dbReference type="EMBL" id="JBFXLQ010000011">
    <property type="protein sequence ID" value="KAL2869064.1"/>
    <property type="molecule type" value="Genomic_DNA"/>
</dbReference>
<proteinExistence type="predicted"/>
<dbReference type="PANTHER" id="PTHR10039">
    <property type="entry name" value="AMELOGENIN"/>
    <property type="match status" value="1"/>
</dbReference>
<evidence type="ECO:0000256" key="2">
    <source>
        <dbReference type="SAM" id="MobiDB-lite"/>
    </source>
</evidence>